<protein>
    <submittedName>
        <fullName evidence="2">Phage scaffold protein</fullName>
    </submittedName>
</protein>
<name>A0A1J0GI63_9CLOT</name>
<evidence type="ECO:0000313" key="3">
    <source>
        <dbReference type="Proteomes" id="UP000182569"/>
    </source>
</evidence>
<feature type="coiled-coil region" evidence="1">
    <location>
        <begin position="71"/>
        <end position="98"/>
    </location>
</feature>
<reference evidence="3" key="1">
    <citation type="journal article" date="2016" name="Front. Microbiol.">
        <title>Complete Genome Sequence of Clostridium estertheticum DSM 8809, a Microbe Identified in Spoiled Vacuum Packed Beef.</title>
        <authorList>
            <person name="Yu Z."/>
            <person name="Gunn L."/>
            <person name="Brennan E."/>
            <person name="Reid R."/>
            <person name="Wall P.G."/>
            <person name="Gaora O.P."/>
            <person name="Hurley D."/>
            <person name="Bolton D."/>
            <person name="Fanning S."/>
        </authorList>
    </citation>
    <scope>NUCLEOTIDE SEQUENCE [LARGE SCALE GENOMIC DNA]</scope>
    <source>
        <strain evidence="3">DSM 8809</strain>
    </source>
</reference>
<dbReference type="KEGG" id="ceu:A7L45_13770"/>
<keyword evidence="1" id="KW-0175">Coiled coil</keyword>
<dbReference type="InterPro" id="IPR009636">
    <property type="entry name" value="SCAF"/>
</dbReference>
<dbReference type="AlphaFoldDB" id="A0A1J0GI63"/>
<dbReference type="Pfam" id="PF06810">
    <property type="entry name" value="Phage_scaffold"/>
    <property type="match status" value="1"/>
</dbReference>
<dbReference type="STRING" id="1552.A7L45_13770"/>
<dbReference type="EMBL" id="CP015756">
    <property type="protein sequence ID" value="APC41066.1"/>
    <property type="molecule type" value="Genomic_DNA"/>
</dbReference>
<dbReference type="RefSeq" id="WP_071613360.1">
    <property type="nucleotide sequence ID" value="NZ_CP015756.1"/>
</dbReference>
<gene>
    <name evidence="2" type="ORF">A7L45_13770</name>
</gene>
<dbReference type="Proteomes" id="UP000182569">
    <property type="component" value="Chromosome"/>
</dbReference>
<evidence type="ECO:0000313" key="2">
    <source>
        <dbReference type="EMBL" id="APC41066.1"/>
    </source>
</evidence>
<organism evidence="2 3">
    <name type="scientific">Clostridium estertheticum subsp. estertheticum</name>
    <dbReference type="NCBI Taxonomy" id="1552"/>
    <lineage>
        <taxon>Bacteria</taxon>
        <taxon>Bacillati</taxon>
        <taxon>Bacillota</taxon>
        <taxon>Clostridia</taxon>
        <taxon>Eubacteriales</taxon>
        <taxon>Clostridiaceae</taxon>
        <taxon>Clostridium</taxon>
    </lineage>
</organism>
<proteinExistence type="predicted"/>
<dbReference type="OrthoDB" id="2365850at2"/>
<sequence length="213" mass="23160">MGLLEYLKKILGDVEGQTSFDKIQADKENTLLVDTLKNPKYAEKTDLDTANNSIIQYKTDIAKRDADLLVLQGKVKDNAELTTEIENLKTANLKASTEYEAKLTQINFDGKFEKALGTYKPKNSKALKALLDMEKVKLDGEAFLGLEDQVKLLKESDPYLFSEENLGGTGSLGGGVAGTLGGTEGQEGGLGSRLAKEKAEAVKATESQNTFFK</sequence>
<accession>A0A1J0GI63</accession>
<evidence type="ECO:0000256" key="1">
    <source>
        <dbReference type="SAM" id="Coils"/>
    </source>
</evidence>
<keyword evidence="3" id="KW-1185">Reference proteome</keyword>